<evidence type="ECO:0000313" key="2">
    <source>
        <dbReference type="Proteomes" id="UP000244890"/>
    </source>
</evidence>
<organism evidence="1 2">
    <name type="scientific">Helicobacter apodemus</name>
    <dbReference type="NCBI Taxonomy" id="135569"/>
    <lineage>
        <taxon>Bacteria</taxon>
        <taxon>Pseudomonadati</taxon>
        <taxon>Campylobacterota</taxon>
        <taxon>Epsilonproteobacteria</taxon>
        <taxon>Campylobacterales</taxon>
        <taxon>Helicobacteraceae</taxon>
        <taxon>Helicobacter</taxon>
    </lineage>
</organism>
<dbReference type="RefSeq" id="WP_108911478.1">
    <property type="nucleotide sequence ID" value="NZ_CP021886.1"/>
</dbReference>
<dbReference type="EMBL" id="CP021886">
    <property type="protein sequence ID" value="AWI34683.1"/>
    <property type="molecule type" value="Genomic_DNA"/>
</dbReference>
<dbReference type="KEGG" id="had:CDV25_07825"/>
<dbReference type="AlphaFoldDB" id="A0A2U8FEV6"/>
<proteinExistence type="predicted"/>
<dbReference type="Proteomes" id="UP000244890">
    <property type="component" value="Chromosome"/>
</dbReference>
<accession>A0A2U8FEV6</accession>
<gene>
    <name evidence="1" type="ORF">CDV25_07825</name>
</gene>
<reference evidence="1 2" key="1">
    <citation type="submission" date="2017-06" db="EMBL/GenBank/DDBJ databases">
        <title>Complete genome of Helicobacter apodemus.</title>
        <authorList>
            <person name="Cho S."/>
        </authorList>
    </citation>
    <scope>NUCLEOTIDE SEQUENCE [LARGE SCALE GENOMIC DNA]</scope>
    <source>
        <strain evidence="2">SNUVETPUB-15-01</strain>
    </source>
</reference>
<evidence type="ECO:0000313" key="1">
    <source>
        <dbReference type="EMBL" id="AWI34683.1"/>
    </source>
</evidence>
<sequence>MLIGGLEKFVGKTQILTQAKVKEVVSISGEILTKLETATLSEDIATQSSEEFIVVAQLLEGLHRI</sequence>
<protein>
    <submittedName>
        <fullName evidence="1">Uncharacterized protein</fullName>
    </submittedName>
</protein>
<name>A0A2U8FEV6_9HELI</name>